<dbReference type="Pfam" id="PF10175">
    <property type="entry name" value="MPP6"/>
    <property type="match status" value="1"/>
</dbReference>
<proteinExistence type="predicted"/>
<feature type="compositionally biased region" description="Low complexity" evidence="1">
    <location>
        <begin position="88"/>
        <end position="101"/>
    </location>
</feature>
<dbReference type="PANTHER" id="PTHR13582:SF0">
    <property type="entry name" value="M-PHASE PHOSPHOPROTEIN 6"/>
    <property type="match status" value="1"/>
</dbReference>
<feature type="region of interest" description="Disordered" evidence="1">
    <location>
        <begin position="1"/>
        <end position="192"/>
    </location>
</feature>
<dbReference type="PANTHER" id="PTHR13582">
    <property type="entry name" value="M-PHASE PHOSPHOPROTEIN 6"/>
    <property type="match status" value="1"/>
</dbReference>
<dbReference type="InterPro" id="IPR019324">
    <property type="entry name" value="MPP6"/>
</dbReference>
<reference evidence="2 3" key="1">
    <citation type="journal article" date="2020" name="IScience">
        <title>Genome Sequencing of the Endangered Kingdonia uniflora (Circaeasteraceae, Ranunculales) Reveals Potential Mechanisms of Evolutionary Specialization.</title>
        <authorList>
            <person name="Sun Y."/>
            <person name="Deng T."/>
            <person name="Zhang A."/>
            <person name="Moore M.J."/>
            <person name="Landis J.B."/>
            <person name="Lin N."/>
            <person name="Zhang H."/>
            <person name="Zhang X."/>
            <person name="Huang J."/>
            <person name="Zhang X."/>
            <person name="Sun H."/>
            <person name="Wang H."/>
        </authorList>
    </citation>
    <scope>NUCLEOTIDE SEQUENCE [LARGE SCALE GENOMIC DNA]</scope>
    <source>
        <strain evidence="2">TB1705</strain>
        <tissue evidence="2">Leaf</tissue>
    </source>
</reference>
<dbReference type="Proteomes" id="UP000541444">
    <property type="component" value="Unassembled WGS sequence"/>
</dbReference>
<comment type="caution">
    <text evidence="2">The sequence shown here is derived from an EMBL/GenBank/DDBJ whole genome shotgun (WGS) entry which is preliminary data.</text>
</comment>
<dbReference type="AlphaFoldDB" id="A0A7J7M6D8"/>
<dbReference type="GO" id="GO:0000460">
    <property type="term" value="P:maturation of 5.8S rRNA"/>
    <property type="evidence" value="ECO:0007669"/>
    <property type="project" value="TreeGrafter"/>
</dbReference>
<feature type="compositionally biased region" description="Basic and acidic residues" evidence="1">
    <location>
        <begin position="151"/>
        <end position="178"/>
    </location>
</feature>
<dbReference type="OrthoDB" id="2019850at2759"/>
<evidence type="ECO:0008006" key="4">
    <source>
        <dbReference type="Google" id="ProtNLM"/>
    </source>
</evidence>
<dbReference type="EMBL" id="JACGCM010001747">
    <property type="protein sequence ID" value="KAF6150334.1"/>
    <property type="molecule type" value="Genomic_DNA"/>
</dbReference>
<sequence>MSSQTPTMAKRELSSTLRNLKFMQRASLKEETKKEEEEEVKKSNDNLASANIPKRRCKVIMEGNPHPGASRGRMSFQSFNPSIDKLNEAAASPCEPSSSDAKTSDSENGLSRTESKVSKSLFHRELDGEYQKRKQPETVAEAEYPNKLPRNTKEEIGQRSLPKKNDASNKQRKSDRLDWNLLKPPKAQNRSS</sequence>
<accession>A0A7J7M6D8</accession>
<feature type="compositionally biased region" description="Basic and acidic residues" evidence="1">
    <location>
        <begin position="113"/>
        <end position="136"/>
    </location>
</feature>
<gene>
    <name evidence="2" type="ORF">GIB67_034033</name>
</gene>
<evidence type="ECO:0000313" key="3">
    <source>
        <dbReference type="Proteomes" id="UP000541444"/>
    </source>
</evidence>
<name>A0A7J7M6D8_9MAGN</name>
<organism evidence="2 3">
    <name type="scientific">Kingdonia uniflora</name>
    <dbReference type="NCBI Taxonomy" id="39325"/>
    <lineage>
        <taxon>Eukaryota</taxon>
        <taxon>Viridiplantae</taxon>
        <taxon>Streptophyta</taxon>
        <taxon>Embryophyta</taxon>
        <taxon>Tracheophyta</taxon>
        <taxon>Spermatophyta</taxon>
        <taxon>Magnoliopsida</taxon>
        <taxon>Ranunculales</taxon>
        <taxon>Circaeasteraceae</taxon>
        <taxon>Kingdonia</taxon>
    </lineage>
</organism>
<feature type="compositionally biased region" description="Basic and acidic residues" evidence="1">
    <location>
        <begin position="27"/>
        <end position="44"/>
    </location>
</feature>
<protein>
    <recommendedName>
        <fullName evidence="4">M-phase phosphoprotein 6</fullName>
    </recommendedName>
</protein>
<evidence type="ECO:0000256" key="1">
    <source>
        <dbReference type="SAM" id="MobiDB-lite"/>
    </source>
</evidence>
<keyword evidence="3" id="KW-1185">Reference proteome</keyword>
<evidence type="ECO:0000313" key="2">
    <source>
        <dbReference type="EMBL" id="KAF6150334.1"/>
    </source>
</evidence>